<dbReference type="Proteomes" id="UP000000428">
    <property type="component" value="Chromosome"/>
</dbReference>
<keyword evidence="3" id="KW-1185">Reference proteome</keyword>
<organism evidence="2 3">
    <name type="scientific">Streptomyces avermitilis (strain ATCC 31267 / DSM 46492 / JCM 5070 / NBRC 14893 / NCIMB 12804 / NRRL 8165 / MA-4680)</name>
    <dbReference type="NCBI Taxonomy" id="227882"/>
    <lineage>
        <taxon>Bacteria</taxon>
        <taxon>Bacillati</taxon>
        <taxon>Actinomycetota</taxon>
        <taxon>Actinomycetes</taxon>
        <taxon>Kitasatosporales</taxon>
        <taxon>Streptomycetaceae</taxon>
        <taxon>Streptomyces</taxon>
    </lineage>
</organism>
<sequence>MGVPAVAGCMPVRLGRLSPSGGRYMGKVLGDVGGSEGASGHGQPATWVGGGLKLGLGVLLALFGVRLWHRRPRDVSQARLPKWMAAIDSFTPVKIFGLALLLSAANIKNATFTIAASASISSSGIPLGQQIGALAVFVVIASLGILAPLAVFLIAGERARNTLDGWKNWAAQHNIPVMAVLCFVIGLKLLGDGIAILTG</sequence>
<keyword evidence="1" id="KW-1133">Transmembrane helix</keyword>
<feature type="transmembrane region" description="Helical" evidence="1">
    <location>
        <begin position="47"/>
        <end position="68"/>
    </location>
</feature>
<evidence type="ECO:0000313" key="2">
    <source>
        <dbReference type="EMBL" id="BAC69256.1"/>
    </source>
</evidence>
<keyword evidence="1" id="KW-0472">Membrane</keyword>
<evidence type="ECO:0008006" key="4">
    <source>
        <dbReference type="Google" id="ProtNLM"/>
    </source>
</evidence>
<gene>
    <name evidence="2" type="ORF">SAVERM_1545</name>
</gene>
<dbReference type="eggNOG" id="COG1280">
    <property type="taxonomic scope" value="Bacteria"/>
</dbReference>
<dbReference type="InterPro" id="IPR021315">
    <property type="entry name" value="Gap/Sap"/>
</dbReference>
<feature type="transmembrane region" description="Helical" evidence="1">
    <location>
        <begin position="89"/>
        <end position="107"/>
    </location>
</feature>
<evidence type="ECO:0000313" key="3">
    <source>
        <dbReference type="Proteomes" id="UP000000428"/>
    </source>
</evidence>
<name>Q82MV7_STRAW</name>
<proteinExistence type="predicted"/>
<reference evidence="2 3" key="1">
    <citation type="journal article" date="2001" name="Proc. Natl. Acad. Sci. U.S.A.">
        <title>Genome sequence of an industrial microorganism Streptomyces avermitilis: deducing the ability of producing secondary metabolites.</title>
        <authorList>
            <person name="Omura S."/>
            <person name="Ikeda H."/>
            <person name="Ishikawa J."/>
            <person name="Hanamoto A."/>
            <person name="Takahashi C."/>
            <person name="Shinose M."/>
            <person name="Takahashi Y."/>
            <person name="Horikawa H."/>
            <person name="Nakazawa H."/>
            <person name="Osonoe T."/>
            <person name="Kikuchi H."/>
            <person name="Shiba T."/>
            <person name="Sakaki Y."/>
            <person name="Hattori M."/>
        </authorList>
    </citation>
    <scope>NUCLEOTIDE SEQUENCE [LARGE SCALE GENOMIC DNA]</scope>
    <source>
        <strain evidence="3">ATCC 31267 / DSM 46492 / JCM 5070 / NBRC 14893 / NCIMB 12804 / NRRL 8165 / MA-4680</strain>
    </source>
</reference>
<dbReference type="Pfam" id="PF11139">
    <property type="entry name" value="SfLAP"/>
    <property type="match status" value="1"/>
</dbReference>
<evidence type="ECO:0000256" key="1">
    <source>
        <dbReference type="SAM" id="Phobius"/>
    </source>
</evidence>
<keyword evidence="1" id="KW-0812">Transmembrane</keyword>
<reference evidence="2 3" key="2">
    <citation type="journal article" date="2003" name="Nat. Biotechnol.">
        <title>Complete genome sequence and comparative analysis of the industrial microorganism Streptomyces avermitilis.</title>
        <authorList>
            <person name="Ikeda H."/>
            <person name="Ishikawa J."/>
            <person name="Hanamoto A."/>
            <person name="Shinose M."/>
            <person name="Kikuchi H."/>
            <person name="Shiba T."/>
            <person name="Sakaki Y."/>
            <person name="Hattori M."/>
            <person name="Omura S."/>
        </authorList>
    </citation>
    <scope>NUCLEOTIDE SEQUENCE [LARGE SCALE GENOMIC DNA]</scope>
    <source>
        <strain evidence="3">ATCC 31267 / DSM 46492 / JCM 5070 / NBRC 14893 / NCIMB 12804 / NRRL 8165 / MA-4680</strain>
    </source>
</reference>
<dbReference type="KEGG" id="sma:SAVERM_1545"/>
<reference evidence="2 3" key="3">
    <citation type="journal article" date="2014" name="J. Ind. Microbiol. Biotechnol.">
        <title>Genome mining of the Streptomyces avermitilis genome and development of genome-minimized hosts for heterologous expression of biosynthetic gene clusters.</title>
        <authorList>
            <person name="Ikeda H."/>
            <person name="Shin-ya K."/>
            <person name="Omura S."/>
        </authorList>
    </citation>
    <scope>NUCLEOTIDE SEQUENCE [LARGE SCALE GENOMIC DNA]</scope>
    <source>
        <strain evidence="3">ATCC 31267 / DSM 46492 / JCM 5070 / NBRC 14893 / NCIMB 12804 / NRRL 8165 / MA-4680</strain>
    </source>
</reference>
<dbReference type="AlphaFoldDB" id="Q82MV7"/>
<feature type="transmembrane region" description="Helical" evidence="1">
    <location>
        <begin position="175"/>
        <end position="197"/>
    </location>
</feature>
<feature type="transmembrane region" description="Helical" evidence="1">
    <location>
        <begin position="127"/>
        <end position="154"/>
    </location>
</feature>
<dbReference type="HOGENOM" id="CLU_1371503_0_0_11"/>
<dbReference type="EMBL" id="BA000030">
    <property type="protein sequence ID" value="BAC69256.1"/>
    <property type="molecule type" value="Genomic_DNA"/>
</dbReference>
<accession>Q82MV7</accession>
<protein>
    <recommendedName>
        <fullName evidence="4">GAP family protein</fullName>
    </recommendedName>
</protein>